<keyword evidence="3" id="KW-1185">Reference proteome</keyword>
<organism evidence="2 3">
    <name type="scientific">Phialemonium thermophilum</name>
    <dbReference type="NCBI Taxonomy" id="223376"/>
    <lineage>
        <taxon>Eukaryota</taxon>
        <taxon>Fungi</taxon>
        <taxon>Dikarya</taxon>
        <taxon>Ascomycota</taxon>
        <taxon>Pezizomycotina</taxon>
        <taxon>Sordariomycetes</taxon>
        <taxon>Sordariomycetidae</taxon>
        <taxon>Cephalothecales</taxon>
        <taxon>Cephalothecaceae</taxon>
        <taxon>Phialemonium</taxon>
    </lineage>
</organism>
<evidence type="ECO:0000313" key="2">
    <source>
        <dbReference type="EMBL" id="KAL1853636.1"/>
    </source>
</evidence>
<gene>
    <name evidence="2" type="ORF">VTK73DRAFT_8916</name>
</gene>
<dbReference type="EMBL" id="JAZHXJ010000693">
    <property type="protein sequence ID" value="KAL1853636.1"/>
    <property type="molecule type" value="Genomic_DNA"/>
</dbReference>
<evidence type="ECO:0000256" key="1">
    <source>
        <dbReference type="SAM" id="MobiDB-lite"/>
    </source>
</evidence>
<feature type="region of interest" description="Disordered" evidence="1">
    <location>
        <begin position="227"/>
        <end position="272"/>
    </location>
</feature>
<evidence type="ECO:0008006" key="4">
    <source>
        <dbReference type="Google" id="ProtNLM"/>
    </source>
</evidence>
<comment type="caution">
    <text evidence="2">The sequence shown here is derived from an EMBL/GenBank/DDBJ whole genome shotgun (WGS) entry which is preliminary data.</text>
</comment>
<sequence>MPEEPCKFWLGWSPVCGFSHTIVVKIDDFFHGWPNVYRVRVEHNGLFDSAVRCLARFLPGIFQSQIRRAFPGPFLPHSVIVKTKKPSWDEEFENEIALYGKLGPLQGCVVPSFYGRTRFQNEPAFVIEDVGGRHLGAIEEVDDDLRDKLRSAVEALVSFGIEPVDTNNLANVLVAGGDSGDDRRVFMIDFEQTANVEPERIKRVAENVLDDLLYWHNHYHKKPILRRPSATQTQEDTHGGFRLWPEHWGTSPVPPPPPPPGARLATLPVVND</sequence>
<accession>A0ABR3W5K4</accession>
<dbReference type="SUPFAM" id="SSF56112">
    <property type="entry name" value="Protein kinase-like (PK-like)"/>
    <property type="match status" value="1"/>
</dbReference>
<proteinExistence type="predicted"/>
<dbReference type="InterPro" id="IPR011009">
    <property type="entry name" value="Kinase-like_dom_sf"/>
</dbReference>
<reference evidence="2 3" key="1">
    <citation type="journal article" date="2024" name="Commun. Biol.">
        <title>Comparative genomic analysis of thermophilic fungi reveals convergent evolutionary adaptations and gene losses.</title>
        <authorList>
            <person name="Steindorff A.S."/>
            <person name="Aguilar-Pontes M.V."/>
            <person name="Robinson A.J."/>
            <person name="Andreopoulos B."/>
            <person name="LaButti K."/>
            <person name="Kuo A."/>
            <person name="Mondo S."/>
            <person name="Riley R."/>
            <person name="Otillar R."/>
            <person name="Haridas S."/>
            <person name="Lipzen A."/>
            <person name="Grimwood J."/>
            <person name="Schmutz J."/>
            <person name="Clum A."/>
            <person name="Reid I.D."/>
            <person name="Moisan M.C."/>
            <person name="Butler G."/>
            <person name="Nguyen T.T.M."/>
            <person name="Dewar K."/>
            <person name="Conant G."/>
            <person name="Drula E."/>
            <person name="Henrissat B."/>
            <person name="Hansel C."/>
            <person name="Singer S."/>
            <person name="Hutchinson M.I."/>
            <person name="de Vries R.P."/>
            <person name="Natvig D.O."/>
            <person name="Powell A.J."/>
            <person name="Tsang A."/>
            <person name="Grigoriev I.V."/>
        </authorList>
    </citation>
    <scope>NUCLEOTIDE SEQUENCE [LARGE SCALE GENOMIC DNA]</scope>
    <source>
        <strain evidence="2 3">ATCC 24622</strain>
    </source>
</reference>
<evidence type="ECO:0000313" key="3">
    <source>
        <dbReference type="Proteomes" id="UP001586593"/>
    </source>
</evidence>
<feature type="compositionally biased region" description="Pro residues" evidence="1">
    <location>
        <begin position="252"/>
        <end position="261"/>
    </location>
</feature>
<name>A0ABR3W5K4_9PEZI</name>
<dbReference type="Proteomes" id="UP001586593">
    <property type="component" value="Unassembled WGS sequence"/>
</dbReference>
<protein>
    <recommendedName>
        <fullName evidence="4">Aminoglycoside phosphotransferase domain-containing protein</fullName>
    </recommendedName>
</protein>